<organism evidence="2 3">
    <name type="scientific">Chitinimonas taiwanensis DSM 18899</name>
    <dbReference type="NCBI Taxonomy" id="1121279"/>
    <lineage>
        <taxon>Bacteria</taxon>
        <taxon>Pseudomonadati</taxon>
        <taxon>Pseudomonadota</taxon>
        <taxon>Betaproteobacteria</taxon>
        <taxon>Neisseriales</taxon>
        <taxon>Chitinibacteraceae</taxon>
        <taxon>Chitinimonas</taxon>
    </lineage>
</organism>
<evidence type="ECO:0000313" key="2">
    <source>
        <dbReference type="EMBL" id="SFZ77602.1"/>
    </source>
</evidence>
<dbReference type="Proteomes" id="UP000186513">
    <property type="component" value="Unassembled WGS sequence"/>
</dbReference>
<proteinExistence type="predicted"/>
<dbReference type="EMBL" id="FPKR01000009">
    <property type="protein sequence ID" value="SFZ77602.1"/>
    <property type="molecule type" value="Genomic_DNA"/>
</dbReference>
<dbReference type="AlphaFoldDB" id="A0A1K2HMY0"/>
<name>A0A1K2HMY0_9NEIS</name>
<protein>
    <recommendedName>
        <fullName evidence="4">Plasmid segregation centromere-binding protein ParG</fullName>
    </recommendedName>
</protein>
<dbReference type="STRING" id="1121279.SAMN02745887_02515"/>
<dbReference type="RefSeq" id="WP_072429016.1">
    <property type="nucleotide sequence ID" value="NZ_FPKR01000009.1"/>
</dbReference>
<evidence type="ECO:0000256" key="1">
    <source>
        <dbReference type="SAM" id="MobiDB-lite"/>
    </source>
</evidence>
<keyword evidence="3" id="KW-1185">Reference proteome</keyword>
<gene>
    <name evidence="2" type="ORF">SAMN02745887_02515</name>
</gene>
<dbReference type="OrthoDB" id="549447at80840"/>
<evidence type="ECO:0000313" key="3">
    <source>
        <dbReference type="Proteomes" id="UP000186513"/>
    </source>
</evidence>
<feature type="region of interest" description="Disordered" evidence="1">
    <location>
        <begin position="1"/>
        <end position="46"/>
    </location>
</feature>
<sequence>MSQPATSTPPTKPRRGRPSLGEQAMSSAERKRRSRAQQKLAGLQSKDLQARIPTPFSCELDAISLSRLRKAARAARLSIAQMLEQLINEHLPNSIDTHDA</sequence>
<accession>A0A1K2HMY0</accession>
<evidence type="ECO:0008006" key="4">
    <source>
        <dbReference type="Google" id="ProtNLM"/>
    </source>
</evidence>
<reference evidence="2 3" key="1">
    <citation type="submission" date="2016-11" db="EMBL/GenBank/DDBJ databases">
        <authorList>
            <person name="Jaros S."/>
            <person name="Januszkiewicz K."/>
            <person name="Wedrychowicz H."/>
        </authorList>
    </citation>
    <scope>NUCLEOTIDE SEQUENCE [LARGE SCALE GENOMIC DNA]</scope>
    <source>
        <strain evidence="2 3">DSM 18899</strain>
    </source>
</reference>